<sequence length="230" mass="25957">MRTGPVALPPRCAADYRRRVGRDRDRVTSCEGGAWIVLRKGTTTGRREVRSATAAPSIGMDLYDFMASITPPHLKRIEIEFTPTSNVLSDHKRGYDSDSGVDNILRTADSTCSTCVLNAVSLLRRLHDTDRTILPPGTTRGADVLRRPFKSNAQFQTIWITVNTVDTGYIVHLRRNVDYVCTHLTRAITPMQQLQFFLRTLERVRTWKIRHTNTMLTMGADSAGHELDEN</sequence>
<gene>
    <name evidence="1" type="ORF">F2P81_016871</name>
</gene>
<name>A0A6A4SE86_SCOMX</name>
<dbReference type="Proteomes" id="UP000438429">
    <property type="component" value="Unassembled WGS sequence"/>
</dbReference>
<protein>
    <submittedName>
        <fullName evidence="1">Uncharacterized protein</fullName>
    </submittedName>
</protein>
<evidence type="ECO:0000313" key="2">
    <source>
        <dbReference type="Proteomes" id="UP000438429"/>
    </source>
</evidence>
<organism evidence="1 2">
    <name type="scientific">Scophthalmus maximus</name>
    <name type="common">Turbot</name>
    <name type="synonym">Psetta maxima</name>
    <dbReference type="NCBI Taxonomy" id="52904"/>
    <lineage>
        <taxon>Eukaryota</taxon>
        <taxon>Metazoa</taxon>
        <taxon>Chordata</taxon>
        <taxon>Craniata</taxon>
        <taxon>Vertebrata</taxon>
        <taxon>Euteleostomi</taxon>
        <taxon>Actinopterygii</taxon>
        <taxon>Neopterygii</taxon>
        <taxon>Teleostei</taxon>
        <taxon>Neoteleostei</taxon>
        <taxon>Acanthomorphata</taxon>
        <taxon>Carangaria</taxon>
        <taxon>Pleuronectiformes</taxon>
        <taxon>Pleuronectoidei</taxon>
        <taxon>Scophthalmidae</taxon>
        <taxon>Scophthalmus</taxon>
    </lineage>
</organism>
<comment type="caution">
    <text evidence="1">The sequence shown here is derived from an EMBL/GenBank/DDBJ whole genome shotgun (WGS) entry which is preliminary data.</text>
</comment>
<reference evidence="1 2" key="1">
    <citation type="submission" date="2019-06" db="EMBL/GenBank/DDBJ databases">
        <title>Draft genomes of female and male turbot (Scophthalmus maximus).</title>
        <authorList>
            <person name="Xu H."/>
            <person name="Xu X.-W."/>
            <person name="Shao C."/>
            <person name="Chen S."/>
        </authorList>
    </citation>
    <scope>NUCLEOTIDE SEQUENCE [LARGE SCALE GENOMIC DNA]</scope>
    <source>
        <strain evidence="1">Ysfricsl-2016a</strain>
        <tissue evidence="1">Blood</tissue>
    </source>
</reference>
<dbReference type="EMBL" id="VEVO01000015">
    <property type="protein sequence ID" value="KAF0030140.1"/>
    <property type="molecule type" value="Genomic_DNA"/>
</dbReference>
<evidence type="ECO:0000313" key="1">
    <source>
        <dbReference type="EMBL" id="KAF0030140.1"/>
    </source>
</evidence>
<accession>A0A6A4SE86</accession>
<dbReference type="AlphaFoldDB" id="A0A6A4SE86"/>
<proteinExistence type="predicted"/>